<protein>
    <submittedName>
        <fullName evidence="1">Uncharacterized protein</fullName>
    </submittedName>
</protein>
<dbReference type="AlphaFoldDB" id="A0A6G3QY66"/>
<dbReference type="RefSeq" id="WP_164336473.1">
    <property type="nucleotide sequence ID" value="NZ_JAAGMD010000584.1"/>
</dbReference>
<name>A0A6G3QY66_9ACTN</name>
<organism evidence="1">
    <name type="scientific">Streptomyces sp. SID14436</name>
    <dbReference type="NCBI Taxonomy" id="2706070"/>
    <lineage>
        <taxon>Bacteria</taxon>
        <taxon>Bacillati</taxon>
        <taxon>Actinomycetota</taxon>
        <taxon>Actinomycetes</taxon>
        <taxon>Kitasatosporales</taxon>
        <taxon>Streptomycetaceae</taxon>
        <taxon>Streptomyces</taxon>
    </lineage>
</organism>
<sequence length="107" mass="11645">MRSDGRDADEVRLLPWTGEEGKPCYLITDGTGRVSRHADTVEETLLAMAADLLGHAADLLADRRTTPEQLRFLLARMREALAGVCRVAESRGGRAATRSTRPTPGGR</sequence>
<reference evidence="1" key="1">
    <citation type="submission" date="2020-01" db="EMBL/GenBank/DDBJ databases">
        <title>Insect and environment-associated Actinomycetes.</title>
        <authorList>
            <person name="Currrie C."/>
            <person name="Chevrette M."/>
            <person name="Carlson C."/>
            <person name="Stubbendieck R."/>
            <person name="Wendt-Pienkowski E."/>
        </authorList>
    </citation>
    <scope>NUCLEOTIDE SEQUENCE</scope>
    <source>
        <strain evidence="1">SID14436</strain>
    </source>
</reference>
<comment type="caution">
    <text evidence="1">The sequence shown here is derived from an EMBL/GenBank/DDBJ whole genome shotgun (WGS) entry which is preliminary data.</text>
</comment>
<accession>A0A6G3QY66</accession>
<evidence type="ECO:0000313" key="1">
    <source>
        <dbReference type="EMBL" id="NEA88406.1"/>
    </source>
</evidence>
<gene>
    <name evidence="1" type="ORF">G3I53_20790</name>
</gene>
<proteinExistence type="predicted"/>
<dbReference type="EMBL" id="JAAGMD010000584">
    <property type="protein sequence ID" value="NEA88406.1"/>
    <property type="molecule type" value="Genomic_DNA"/>
</dbReference>